<evidence type="ECO:0000256" key="1">
    <source>
        <dbReference type="ARBA" id="ARBA00008007"/>
    </source>
</evidence>
<sequence>MSLDFKKIRNHAIKWRDFCFDLLFPINCLGCEKEGSWLCDDCFNKIELAGEIIESNEMIKDCIHLDGLCFAVDYNDKVVARLIKTMKYKFIKDINKLLAEFIIKFFEQGMTHGLETIDWKNSIIIPVPLHVRRLKWRGFNQAKEIGQRLALYLNCLFAEELRRVKNNRPQAKLKAEERWRNIEECFVLANSIDLEEKTVFLVDDVATTGATLNECAKVLKAAGAREVWGVVVARG</sequence>
<dbReference type="PANTHER" id="PTHR47505">
    <property type="entry name" value="DNA UTILIZATION PROTEIN YHGH"/>
    <property type="match status" value="1"/>
</dbReference>
<dbReference type="Pfam" id="PF00156">
    <property type="entry name" value="Pribosyltran"/>
    <property type="match status" value="1"/>
</dbReference>
<comment type="caution">
    <text evidence="3">The sequence shown here is derived from an EMBL/GenBank/DDBJ whole genome shotgun (WGS) entry which is preliminary data.</text>
</comment>
<dbReference type="CDD" id="cd06223">
    <property type="entry name" value="PRTases_typeI"/>
    <property type="match status" value="1"/>
</dbReference>
<dbReference type="InterPro" id="IPR029057">
    <property type="entry name" value="PRTase-like"/>
</dbReference>
<dbReference type="Proteomes" id="UP000034137">
    <property type="component" value="Unassembled WGS sequence"/>
</dbReference>
<dbReference type="AlphaFoldDB" id="A0A0G0SC55"/>
<feature type="domain" description="Phosphoribosyltransferase" evidence="2">
    <location>
        <begin position="148"/>
        <end position="233"/>
    </location>
</feature>
<evidence type="ECO:0000259" key="2">
    <source>
        <dbReference type="Pfam" id="PF00156"/>
    </source>
</evidence>
<evidence type="ECO:0000313" key="4">
    <source>
        <dbReference type="Proteomes" id="UP000034137"/>
    </source>
</evidence>
<proteinExistence type="inferred from homology"/>
<dbReference type="GO" id="GO:0016757">
    <property type="term" value="F:glycosyltransferase activity"/>
    <property type="evidence" value="ECO:0007669"/>
    <property type="project" value="UniProtKB-KW"/>
</dbReference>
<keyword evidence="3" id="KW-0808">Transferase</keyword>
<dbReference type="PANTHER" id="PTHR47505:SF1">
    <property type="entry name" value="DNA UTILIZATION PROTEIN YHGH"/>
    <property type="match status" value="1"/>
</dbReference>
<reference evidence="3 4" key="1">
    <citation type="journal article" date="2015" name="Nature">
        <title>rRNA introns, odd ribosomes, and small enigmatic genomes across a large radiation of phyla.</title>
        <authorList>
            <person name="Brown C.T."/>
            <person name="Hug L.A."/>
            <person name="Thomas B.C."/>
            <person name="Sharon I."/>
            <person name="Castelle C.J."/>
            <person name="Singh A."/>
            <person name="Wilkins M.J."/>
            <person name="Williams K.H."/>
            <person name="Banfield J.F."/>
        </authorList>
    </citation>
    <scope>NUCLEOTIDE SEQUENCE [LARGE SCALE GENOMIC DNA]</scope>
</reference>
<protein>
    <submittedName>
        <fullName evidence="3">Phosphoribosyltransferase</fullName>
    </submittedName>
</protein>
<accession>A0A0G0SC55</accession>
<dbReference type="EMBL" id="LBXO01000037">
    <property type="protein sequence ID" value="KKR32305.1"/>
    <property type="molecule type" value="Genomic_DNA"/>
</dbReference>
<dbReference type="Gene3D" id="3.40.50.2020">
    <property type="match status" value="1"/>
</dbReference>
<keyword evidence="3" id="KW-0328">Glycosyltransferase</keyword>
<dbReference type="SUPFAM" id="SSF53271">
    <property type="entry name" value="PRTase-like"/>
    <property type="match status" value="1"/>
</dbReference>
<evidence type="ECO:0000313" key="3">
    <source>
        <dbReference type="EMBL" id="KKR32305.1"/>
    </source>
</evidence>
<gene>
    <name evidence="3" type="ORF">UT64_C0037G0004</name>
</gene>
<name>A0A0G0SC55_9BACT</name>
<dbReference type="InterPro" id="IPR051910">
    <property type="entry name" value="ComF/GntX_DNA_util-trans"/>
</dbReference>
<dbReference type="InterPro" id="IPR000836">
    <property type="entry name" value="PRTase_dom"/>
</dbReference>
<organism evidence="3 4">
    <name type="scientific">Candidatus Falkowbacteria bacterium GW2011_GWF2_39_8</name>
    <dbReference type="NCBI Taxonomy" id="1618642"/>
    <lineage>
        <taxon>Bacteria</taxon>
        <taxon>Candidatus Falkowiibacteriota</taxon>
    </lineage>
</organism>
<comment type="similarity">
    <text evidence="1">Belongs to the ComF/GntX family.</text>
</comment>